<gene>
    <name evidence="4" type="ORF">T310_6219</name>
</gene>
<dbReference type="PANTHER" id="PTHR38695:SF1">
    <property type="entry name" value="AMINO ACID PERMEASE_ SLC12A DOMAIN-CONTAINING PROTEIN"/>
    <property type="match status" value="1"/>
</dbReference>
<dbReference type="InterPro" id="IPR048273">
    <property type="entry name" value="Luciferase"/>
</dbReference>
<feature type="region of interest" description="Disordered" evidence="1">
    <location>
        <begin position="307"/>
        <end position="367"/>
    </location>
</feature>
<dbReference type="STRING" id="1408163.A0A0F4YNH7"/>
<feature type="compositionally biased region" description="Basic and acidic residues" evidence="1">
    <location>
        <begin position="334"/>
        <end position="367"/>
    </location>
</feature>
<dbReference type="RefSeq" id="XP_013326406.1">
    <property type="nucleotide sequence ID" value="XM_013470952.1"/>
</dbReference>
<feature type="domain" description="Luciferase" evidence="3">
    <location>
        <begin position="200"/>
        <end position="267"/>
    </location>
</feature>
<dbReference type="PANTHER" id="PTHR38695">
    <property type="entry name" value="AMINO ACID PERMEASE_ SLC12A DOMAIN-CONTAINING PROTEIN"/>
    <property type="match status" value="1"/>
</dbReference>
<dbReference type="OrthoDB" id="5358398at2759"/>
<keyword evidence="5" id="KW-1185">Reference proteome</keyword>
<keyword evidence="2" id="KW-0812">Transmembrane</keyword>
<dbReference type="AlphaFoldDB" id="A0A0F4YNH7"/>
<dbReference type="EMBL" id="LASV01000316">
    <property type="protein sequence ID" value="KKA19794.1"/>
    <property type="molecule type" value="Genomic_DNA"/>
</dbReference>
<protein>
    <recommendedName>
        <fullName evidence="3">Luciferase domain-containing protein</fullName>
    </recommendedName>
</protein>
<keyword evidence="2" id="KW-0472">Membrane</keyword>
<dbReference type="Pfam" id="PF17648">
    <property type="entry name" value="Luciferase"/>
    <property type="match status" value="1"/>
</dbReference>
<evidence type="ECO:0000313" key="4">
    <source>
        <dbReference type="EMBL" id="KKA19794.1"/>
    </source>
</evidence>
<evidence type="ECO:0000256" key="2">
    <source>
        <dbReference type="SAM" id="Phobius"/>
    </source>
</evidence>
<evidence type="ECO:0000256" key="1">
    <source>
        <dbReference type="SAM" id="MobiDB-lite"/>
    </source>
</evidence>
<organism evidence="4 5">
    <name type="scientific">Rasamsonia emersonii (strain ATCC 16479 / CBS 393.64 / IMI 116815)</name>
    <dbReference type="NCBI Taxonomy" id="1408163"/>
    <lineage>
        <taxon>Eukaryota</taxon>
        <taxon>Fungi</taxon>
        <taxon>Dikarya</taxon>
        <taxon>Ascomycota</taxon>
        <taxon>Pezizomycotina</taxon>
        <taxon>Eurotiomycetes</taxon>
        <taxon>Eurotiomycetidae</taxon>
        <taxon>Eurotiales</taxon>
        <taxon>Trichocomaceae</taxon>
        <taxon>Rasamsonia</taxon>
    </lineage>
</organism>
<dbReference type="GeneID" id="25318531"/>
<reference evidence="4 5" key="1">
    <citation type="submission" date="2015-04" db="EMBL/GenBank/DDBJ databases">
        <authorList>
            <person name="Heijne W.H."/>
            <person name="Fedorova N.D."/>
            <person name="Nierman W.C."/>
            <person name="Vollebregt A.W."/>
            <person name="Zhao Z."/>
            <person name="Wu L."/>
            <person name="Kumar M."/>
            <person name="Stam H."/>
            <person name="van den Berg M.A."/>
            <person name="Pel H.J."/>
        </authorList>
    </citation>
    <scope>NUCLEOTIDE SEQUENCE [LARGE SCALE GENOMIC DNA]</scope>
    <source>
        <strain evidence="4 5">CBS 393.64</strain>
    </source>
</reference>
<proteinExistence type="predicted"/>
<accession>A0A0F4YNH7</accession>
<comment type="caution">
    <text evidence="4">The sequence shown here is derived from an EMBL/GenBank/DDBJ whole genome shotgun (WGS) entry which is preliminary data.</text>
</comment>
<evidence type="ECO:0000259" key="3">
    <source>
        <dbReference type="Pfam" id="PF17648"/>
    </source>
</evidence>
<name>A0A0F4YNH7_RASE3</name>
<sequence>MSSSSISRKIPSPRDWQKWTSSLLERYRISANKNSDRNLALVITSLLTSGLIGGSLLAVLRAAALDYRTYLSYGSGGLPYNLWGWFLSGVVLRPLGTDVLSTELYDRYPNKSSWLPEEWPLVRKREGPRPRLGSHPLPQRQLDQLARGKIHQKLIQSFAKLVDDNPSLIQFKPSVHEGHTESIFLADGVPASPIAEMMLREISHVHSTGDHSVHVVLAPQDCKKIIQSGWGQRHPLDGVKWPTKLIFGWSLPKEYILVYAPRTEEELLIYVFVSTCVHAQQDHRAFGRRKEVRTVADARGASPAAPYNRWERPRLSCPGGPSARSGRRWRGRLQARDEIAGSRPRRDETDARTIRQSTDGRGRRRADARVVLQHVEDAVHLGPGMPKTSETPALCRLSTITLAGGQQGG</sequence>
<keyword evidence="2" id="KW-1133">Transmembrane helix</keyword>
<dbReference type="Proteomes" id="UP000053958">
    <property type="component" value="Unassembled WGS sequence"/>
</dbReference>
<dbReference type="InterPro" id="IPR040841">
    <property type="entry name" value="Luciferase_dom"/>
</dbReference>
<feature type="transmembrane region" description="Helical" evidence="2">
    <location>
        <begin position="38"/>
        <end position="62"/>
    </location>
</feature>
<evidence type="ECO:0000313" key="5">
    <source>
        <dbReference type="Proteomes" id="UP000053958"/>
    </source>
</evidence>